<feature type="transmembrane region" description="Helical" evidence="4">
    <location>
        <begin position="79"/>
        <end position="97"/>
    </location>
</feature>
<dbReference type="OrthoDB" id="9774288at2"/>
<feature type="transmembrane region" description="Helical" evidence="4">
    <location>
        <begin position="210"/>
        <end position="233"/>
    </location>
</feature>
<dbReference type="PANTHER" id="PTHR23526:SF2">
    <property type="entry name" value="MAJOR FACILITATOR SUPERFAMILY (MFS) PROFILE DOMAIN-CONTAINING PROTEIN"/>
    <property type="match status" value="1"/>
</dbReference>
<feature type="transmembrane region" description="Helical" evidence="4">
    <location>
        <begin position="360"/>
        <end position="379"/>
    </location>
</feature>
<feature type="transmembrane region" description="Helical" evidence="4">
    <location>
        <begin position="239"/>
        <end position="262"/>
    </location>
</feature>
<feature type="transmembrane region" description="Helical" evidence="4">
    <location>
        <begin position="169"/>
        <end position="189"/>
    </location>
</feature>
<feature type="transmembrane region" description="Helical" evidence="4">
    <location>
        <begin position="103"/>
        <end position="124"/>
    </location>
</feature>
<keyword evidence="2 4" id="KW-1133">Transmembrane helix</keyword>
<gene>
    <name evidence="5" type="ORF">CTM89_20865</name>
</gene>
<dbReference type="GO" id="GO:0022857">
    <property type="term" value="F:transmembrane transporter activity"/>
    <property type="evidence" value="ECO:0007669"/>
    <property type="project" value="InterPro"/>
</dbReference>
<dbReference type="SUPFAM" id="SSF103473">
    <property type="entry name" value="MFS general substrate transporter"/>
    <property type="match status" value="1"/>
</dbReference>
<accession>A0A2T3M4A9</accession>
<reference evidence="5 6" key="1">
    <citation type="submission" date="2018-03" db="EMBL/GenBank/DDBJ databases">
        <title>Whole genome sequencing of Histamine producing bacteria.</title>
        <authorList>
            <person name="Butler K."/>
        </authorList>
    </citation>
    <scope>NUCLEOTIDE SEQUENCE [LARGE SCALE GENOMIC DNA]</scope>
    <source>
        <strain evidence="5 6">ATCC 33979</strain>
    </source>
</reference>
<dbReference type="RefSeq" id="WP_080892347.1">
    <property type="nucleotide sequence ID" value="NZ_JZSL01000044.1"/>
</dbReference>
<evidence type="ECO:0000313" key="5">
    <source>
        <dbReference type="EMBL" id="PSV86707.1"/>
    </source>
</evidence>
<keyword evidence="1 4" id="KW-0812">Transmembrane</keyword>
<dbReference type="InterPro" id="IPR011701">
    <property type="entry name" value="MFS"/>
</dbReference>
<name>A0A2T3M4A9_PHOLE</name>
<feature type="transmembrane region" description="Helical" evidence="4">
    <location>
        <begin position="274"/>
        <end position="292"/>
    </location>
</feature>
<keyword evidence="3 4" id="KW-0472">Membrane</keyword>
<organism evidence="5 6">
    <name type="scientific">Photobacterium leiognathi</name>
    <dbReference type="NCBI Taxonomy" id="553611"/>
    <lineage>
        <taxon>Bacteria</taxon>
        <taxon>Pseudomonadati</taxon>
        <taxon>Pseudomonadota</taxon>
        <taxon>Gammaproteobacteria</taxon>
        <taxon>Vibrionales</taxon>
        <taxon>Vibrionaceae</taxon>
        <taxon>Photobacterium</taxon>
    </lineage>
</organism>
<protein>
    <submittedName>
        <fullName evidence="5">MFS transporter</fullName>
    </submittedName>
</protein>
<feature type="transmembrane region" description="Helical" evidence="4">
    <location>
        <begin position="331"/>
        <end position="354"/>
    </location>
</feature>
<evidence type="ECO:0000256" key="1">
    <source>
        <dbReference type="ARBA" id="ARBA00022692"/>
    </source>
</evidence>
<feature type="transmembrane region" description="Helical" evidence="4">
    <location>
        <begin position="51"/>
        <end position="72"/>
    </location>
</feature>
<evidence type="ECO:0000313" key="6">
    <source>
        <dbReference type="Proteomes" id="UP000240410"/>
    </source>
</evidence>
<feature type="transmembrane region" description="Helical" evidence="4">
    <location>
        <begin position="298"/>
        <end position="319"/>
    </location>
</feature>
<evidence type="ECO:0000256" key="2">
    <source>
        <dbReference type="ARBA" id="ARBA00022989"/>
    </source>
</evidence>
<dbReference type="AlphaFoldDB" id="A0A2T3M4A9"/>
<dbReference type="EMBL" id="PYOJ01000052">
    <property type="protein sequence ID" value="PSV86707.1"/>
    <property type="molecule type" value="Genomic_DNA"/>
</dbReference>
<dbReference type="InterPro" id="IPR036259">
    <property type="entry name" value="MFS_trans_sf"/>
</dbReference>
<proteinExistence type="predicted"/>
<evidence type="ECO:0000256" key="3">
    <source>
        <dbReference type="ARBA" id="ARBA00023136"/>
    </source>
</evidence>
<evidence type="ECO:0000256" key="4">
    <source>
        <dbReference type="SAM" id="Phobius"/>
    </source>
</evidence>
<dbReference type="PANTHER" id="PTHR23526">
    <property type="entry name" value="INTEGRAL MEMBRANE TRANSPORT PROTEIN-RELATED"/>
    <property type="match status" value="1"/>
</dbReference>
<dbReference type="Pfam" id="PF07690">
    <property type="entry name" value="MFS_1"/>
    <property type="match status" value="1"/>
</dbReference>
<comment type="caution">
    <text evidence="5">The sequence shown here is derived from an EMBL/GenBank/DDBJ whole genome shotgun (WGS) entry which is preliminary data.</text>
</comment>
<dbReference type="InterPro" id="IPR052528">
    <property type="entry name" value="Sugar_transport-like"/>
</dbReference>
<sequence>MNAWRHHLFSRSPISMLIIIGIASVIANTGWRVVMNNFAVDTVGMTGANIGVLQSIREIPGLLSFTVMFLLMLMSEQRVAILSLCLLGIGVATTGYLPSIYGFYFTTVLMSIGFHYLEAVNRSLSTQVLETESFGQSMGMIREASSFIGLATFIAIILAIQFFDASAKTIFFFCGLTCAALAVYLLSFAHFKEHKVEQKNNIILRKEYSVYYLLTFLGGARRQIFVAFAGLLMVQKFHYSITMMAVLFMISSLATTLTVASIGRFIDRIGEKRALMIEYVALAVVFTSYAFVENHYLAGGLYILDSILFSFTIALATYFKKTIRSDEIASSSSVSFTINHIAAVFLPFLLGLLWVSNYQIVFFCGAIISCMSLMVAFTIKSEPLNSQTIKQV</sequence>
<dbReference type="Gene3D" id="1.20.1250.20">
    <property type="entry name" value="MFS general substrate transporter like domains"/>
    <property type="match status" value="2"/>
</dbReference>
<feature type="transmembrane region" description="Helical" evidence="4">
    <location>
        <begin position="144"/>
        <end position="163"/>
    </location>
</feature>
<feature type="transmembrane region" description="Helical" evidence="4">
    <location>
        <begin position="12"/>
        <end position="31"/>
    </location>
</feature>
<dbReference type="Proteomes" id="UP000240410">
    <property type="component" value="Unassembled WGS sequence"/>
</dbReference>